<keyword evidence="1" id="KW-0472">Membrane</keyword>
<keyword evidence="1" id="KW-1133">Transmembrane helix</keyword>
<reference evidence="2 3" key="1">
    <citation type="submission" date="2019-03" db="EMBL/GenBank/DDBJ databases">
        <title>Genomic Encyclopedia of Type Strains, Phase IV (KMG-IV): sequencing the most valuable type-strain genomes for metagenomic binning, comparative biology and taxonomic classification.</title>
        <authorList>
            <person name="Goeker M."/>
        </authorList>
    </citation>
    <scope>NUCLEOTIDE SEQUENCE [LARGE SCALE GENOMIC DNA]</scope>
    <source>
        <strain evidence="2 3">DSM 100556</strain>
    </source>
</reference>
<evidence type="ECO:0000313" key="2">
    <source>
        <dbReference type="EMBL" id="TCL59974.1"/>
    </source>
</evidence>
<proteinExistence type="predicted"/>
<evidence type="ECO:0000313" key="3">
    <source>
        <dbReference type="Proteomes" id="UP000295718"/>
    </source>
</evidence>
<dbReference type="Proteomes" id="UP000295718">
    <property type="component" value="Unassembled WGS sequence"/>
</dbReference>
<protein>
    <submittedName>
        <fullName evidence="2">Uncharacterized protein</fullName>
    </submittedName>
</protein>
<organism evidence="2 3">
    <name type="scientific">Kineothrix alysoides</name>
    <dbReference type="NCBI Taxonomy" id="1469948"/>
    <lineage>
        <taxon>Bacteria</taxon>
        <taxon>Bacillati</taxon>
        <taxon>Bacillota</taxon>
        <taxon>Clostridia</taxon>
        <taxon>Lachnospirales</taxon>
        <taxon>Lachnospiraceae</taxon>
        <taxon>Kineothrix</taxon>
    </lineage>
</organism>
<evidence type="ECO:0000256" key="1">
    <source>
        <dbReference type="SAM" id="Phobius"/>
    </source>
</evidence>
<name>A0A4R1R3H3_9FIRM</name>
<keyword evidence="1" id="KW-0812">Transmembrane</keyword>
<feature type="transmembrane region" description="Helical" evidence="1">
    <location>
        <begin position="12"/>
        <end position="35"/>
    </location>
</feature>
<keyword evidence="3" id="KW-1185">Reference proteome</keyword>
<dbReference type="EMBL" id="SLUO01000003">
    <property type="protein sequence ID" value="TCL59974.1"/>
    <property type="molecule type" value="Genomic_DNA"/>
</dbReference>
<dbReference type="STRING" id="1469948.GCA_000732725_00896"/>
<comment type="caution">
    <text evidence="2">The sequence shown here is derived from an EMBL/GenBank/DDBJ whole genome shotgun (WGS) entry which is preliminary data.</text>
</comment>
<sequence>MGIEEIGKILSLGIVIGIGLGFIPIIIGIAIRGILSLFDKAI</sequence>
<accession>A0A4R1R3H3</accession>
<dbReference type="RefSeq" id="WP_278245456.1">
    <property type="nucleotide sequence ID" value="NZ_JPNB01000001.1"/>
</dbReference>
<gene>
    <name evidence="2" type="ORF">EDD76_103165</name>
</gene>
<dbReference type="AlphaFoldDB" id="A0A4R1R3H3"/>